<dbReference type="RefSeq" id="WP_152884880.1">
    <property type="nucleotide sequence ID" value="NZ_VJZD01000007.1"/>
</dbReference>
<feature type="compositionally biased region" description="Polar residues" evidence="1">
    <location>
        <begin position="158"/>
        <end position="167"/>
    </location>
</feature>
<feature type="region of interest" description="Disordered" evidence="1">
    <location>
        <begin position="148"/>
        <end position="173"/>
    </location>
</feature>
<sequence>MATVLLAVLVAGGVGCALVVCLLWRFHRALDRTPPDVGAFAHSAATRTAGAAAARTSSARMTNLTSALPWAVPLGTSVADSCRTEDRNPFLGPASWAPINCVRSTVFYLAFDGDIRTHLRQLDAVLAEQEWVGSGSSLNTLTGMATWLSQAGGDPSPAASQQGSTEPPGSRPICLSTTYGPATQKRAVPHGGLGLRLQVAVAELPCTPSAETGDLQTDGRPEKSPVEGTVYLTWHPLSTDTVSRSAYTAHRYVAALSLVDGYAVQSTSTTAPPSPLTR</sequence>
<dbReference type="Proteomes" id="UP000325849">
    <property type="component" value="Unassembled WGS sequence"/>
</dbReference>
<reference evidence="2 3" key="1">
    <citation type="submission" date="2019-07" db="EMBL/GenBank/DDBJ databases">
        <title>New species of Amycolatopsis and Streptomyces.</title>
        <authorList>
            <person name="Duangmal K."/>
            <person name="Teo W.F.A."/>
            <person name="Lipun K."/>
        </authorList>
    </citation>
    <scope>NUCLEOTIDE SEQUENCE [LARGE SCALE GENOMIC DNA]</scope>
    <source>
        <strain evidence="2 3">NBRC 109810</strain>
    </source>
</reference>
<dbReference type="OrthoDB" id="4157326at2"/>
<name>A0A5N8V579_9ACTN</name>
<dbReference type="AlphaFoldDB" id="A0A5N8V579"/>
<comment type="caution">
    <text evidence="2">The sequence shown here is derived from an EMBL/GenBank/DDBJ whole genome shotgun (WGS) entry which is preliminary data.</text>
</comment>
<keyword evidence="3" id="KW-1185">Reference proteome</keyword>
<organism evidence="2 3">
    <name type="scientific">Streptomyces adustus</name>
    <dbReference type="NCBI Taxonomy" id="1609272"/>
    <lineage>
        <taxon>Bacteria</taxon>
        <taxon>Bacillati</taxon>
        <taxon>Actinomycetota</taxon>
        <taxon>Actinomycetes</taxon>
        <taxon>Kitasatosporales</taxon>
        <taxon>Streptomycetaceae</taxon>
        <taxon>Streptomyces</taxon>
    </lineage>
</organism>
<protein>
    <submittedName>
        <fullName evidence="2">Uncharacterized protein</fullName>
    </submittedName>
</protein>
<proteinExistence type="predicted"/>
<evidence type="ECO:0000256" key="1">
    <source>
        <dbReference type="SAM" id="MobiDB-lite"/>
    </source>
</evidence>
<evidence type="ECO:0000313" key="3">
    <source>
        <dbReference type="Proteomes" id="UP000325849"/>
    </source>
</evidence>
<dbReference type="EMBL" id="VJZD01000007">
    <property type="protein sequence ID" value="MPY30333.1"/>
    <property type="molecule type" value="Genomic_DNA"/>
</dbReference>
<accession>A0A5N8V579</accession>
<gene>
    <name evidence="2" type="ORF">FNH09_03130</name>
</gene>
<evidence type="ECO:0000313" key="2">
    <source>
        <dbReference type="EMBL" id="MPY30333.1"/>
    </source>
</evidence>